<dbReference type="PANTHER" id="PTHR43643:SF3">
    <property type="entry name" value="HISTIDINOL-PHOSPHATE AMINOTRANSFERASE"/>
    <property type="match status" value="1"/>
</dbReference>
<dbReference type="EMBL" id="CP071182">
    <property type="protein sequence ID" value="QSO48307.1"/>
    <property type="molecule type" value="Genomic_DNA"/>
</dbReference>
<dbReference type="GO" id="GO:0030170">
    <property type="term" value="F:pyridoxal phosphate binding"/>
    <property type="evidence" value="ECO:0007669"/>
    <property type="project" value="InterPro"/>
</dbReference>
<dbReference type="Proteomes" id="UP000663505">
    <property type="component" value="Chromosome"/>
</dbReference>
<dbReference type="InterPro" id="IPR001917">
    <property type="entry name" value="Aminotrans_II_pyridoxalP_BS"/>
</dbReference>
<dbReference type="Gene3D" id="3.90.1150.10">
    <property type="entry name" value="Aspartate Aminotransferase, domain 1"/>
    <property type="match status" value="1"/>
</dbReference>
<gene>
    <name evidence="11" type="ORF">JZ786_04775</name>
</gene>
<dbReference type="Pfam" id="PF00155">
    <property type="entry name" value="Aminotran_1_2"/>
    <property type="match status" value="1"/>
</dbReference>
<accession>A0A9X7W0P9</accession>
<proteinExistence type="inferred from homology"/>
<evidence type="ECO:0000313" key="11">
    <source>
        <dbReference type="EMBL" id="QSO48307.1"/>
    </source>
</evidence>
<keyword evidence="7" id="KW-0028">Amino-acid biosynthesis</keyword>
<sequence length="366" mass="39887">MATKRTRFSHQIESLPATVPFVAPEALERITGRTIELRLGANESPFGVSPKALAAMQAELATGYLYGDPESLALRQALAAKYHISVEEISVGSGIDEILGWIARSFLDAGDTVVTSLGGYPTFNYHVTGFGGRLHFVPYTKEWTNDLTALAQAAHDKQARLVYLANPDNPTGTFFSADTLSTFIASLPEETTLVLDEAYIEFADPAHVLPLSPVSDRVIRLRTFSKAYGMAGLRIGYAVADETMIQSFDKFRNHFGVNRVAQAGALAALEDTEFLSMVTAQTRVGGRDLAMAASQHGLSSIPSSTNFLLIHVGDENRAKRIVDGLMQDHGVFIRMPGISPLNQCIRVTIGTPEQHPRLLQALKQVW</sequence>
<comment type="cofactor">
    <cofactor evidence="1 9">
        <name>pyridoxal 5'-phosphate</name>
        <dbReference type="ChEBI" id="CHEBI:597326"/>
    </cofactor>
</comment>
<dbReference type="InterPro" id="IPR015421">
    <property type="entry name" value="PyrdxlP-dep_Trfase_major"/>
</dbReference>
<name>A0A9X7W0P9_9BACL</name>
<keyword evidence="5" id="KW-0808">Transferase</keyword>
<dbReference type="InterPro" id="IPR004839">
    <property type="entry name" value="Aminotransferase_I/II_large"/>
</dbReference>
<evidence type="ECO:0000256" key="6">
    <source>
        <dbReference type="ARBA" id="ARBA00022898"/>
    </source>
</evidence>
<evidence type="ECO:0000256" key="9">
    <source>
        <dbReference type="RuleBase" id="RU003693"/>
    </source>
</evidence>
<dbReference type="SUPFAM" id="SSF53383">
    <property type="entry name" value="PLP-dependent transferases"/>
    <property type="match status" value="1"/>
</dbReference>
<dbReference type="EC" id="2.6.1.9" evidence="3"/>
<dbReference type="AlphaFoldDB" id="A0A9X7W0P9"/>
<feature type="domain" description="Aminotransferase class I/classII large" evidence="10">
    <location>
        <begin position="37"/>
        <end position="362"/>
    </location>
</feature>
<evidence type="ECO:0000256" key="7">
    <source>
        <dbReference type="ARBA" id="ARBA00023102"/>
    </source>
</evidence>
<comment type="pathway">
    <text evidence="2">Amino-acid biosynthesis; L-histidine biosynthesis; L-histidine from 5-phospho-alpha-D-ribose 1-diphosphate: step 7/9.</text>
</comment>
<evidence type="ECO:0000256" key="1">
    <source>
        <dbReference type="ARBA" id="ARBA00001933"/>
    </source>
</evidence>
<keyword evidence="4 11" id="KW-0032">Aminotransferase</keyword>
<dbReference type="InterPro" id="IPR015424">
    <property type="entry name" value="PyrdxlP-dep_Trfase"/>
</dbReference>
<keyword evidence="6 9" id="KW-0663">Pyridoxal phosphate</keyword>
<organism evidence="11 12">
    <name type="scientific">Alicyclobacillus mengziensis</name>
    <dbReference type="NCBI Taxonomy" id="2931921"/>
    <lineage>
        <taxon>Bacteria</taxon>
        <taxon>Bacillati</taxon>
        <taxon>Bacillota</taxon>
        <taxon>Bacilli</taxon>
        <taxon>Bacillales</taxon>
        <taxon>Alicyclobacillaceae</taxon>
        <taxon>Alicyclobacillus</taxon>
    </lineage>
</organism>
<keyword evidence="7" id="KW-0368">Histidine biosynthesis</keyword>
<evidence type="ECO:0000256" key="4">
    <source>
        <dbReference type="ARBA" id="ARBA00022576"/>
    </source>
</evidence>
<dbReference type="InterPro" id="IPR015422">
    <property type="entry name" value="PyrdxlP-dep_Trfase_small"/>
</dbReference>
<evidence type="ECO:0000256" key="8">
    <source>
        <dbReference type="ARBA" id="ARBA00047481"/>
    </source>
</evidence>
<keyword evidence="12" id="KW-1185">Reference proteome</keyword>
<dbReference type="GO" id="GO:0000105">
    <property type="term" value="P:L-histidine biosynthetic process"/>
    <property type="evidence" value="ECO:0007669"/>
    <property type="project" value="UniProtKB-KW"/>
</dbReference>
<evidence type="ECO:0000259" key="10">
    <source>
        <dbReference type="Pfam" id="PF00155"/>
    </source>
</evidence>
<dbReference type="InterPro" id="IPR050106">
    <property type="entry name" value="HistidinolP_aminotransfase"/>
</dbReference>
<evidence type="ECO:0000256" key="3">
    <source>
        <dbReference type="ARBA" id="ARBA00012748"/>
    </source>
</evidence>
<dbReference type="PANTHER" id="PTHR43643">
    <property type="entry name" value="HISTIDINOL-PHOSPHATE AMINOTRANSFERASE 2"/>
    <property type="match status" value="1"/>
</dbReference>
<evidence type="ECO:0000256" key="5">
    <source>
        <dbReference type="ARBA" id="ARBA00022679"/>
    </source>
</evidence>
<dbReference type="RefSeq" id="WP_206657642.1">
    <property type="nucleotide sequence ID" value="NZ_CP071182.1"/>
</dbReference>
<comment type="similarity">
    <text evidence="9">Belongs to the class-II pyridoxal-phosphate-dependent aminotransferase family.</text>
</comment>
<dbReference type="CDD" id="cd00609">
    <property type="entry name" value="AAT_like"/>
    <property type="match status" value="1"/>
</dbReference>
<reference evidence="11 12" key="1">
    <citation type="submission" date="2021-02" db="EMBL/GenBank/DDBJ databases">
        <title>Alicyclobacillus curvatus sp. nov. and Alicyclobacillus mengziensis sp. nov., two acidophilic bacteria isolated from acid mine drainage.</title>
        <authorList>
            <person name="Huang Y."/>
        </authorList>
    </citation>
    <scope>NUCLEOTIDE SEQUENCE [LARGE SCALE GENOMIC DNA]</scope>
    <source>
        <strain evidence="11 12">S30H14</strain>
    </source>
</reference>
<comment type="catalytic activity">
    <reaction evidence="8">
        <text>L-histidinol phosphate + 2-oxoglutarate = 3-(imidazol-4-yl)-2-oxopropyl phosphate + L-glutamate</text>
        <dbReference type="Rhea" id="RHEA:23744"/>
        <dbReference type="ChEBI" id="CHEBI:16810"/>
        <dbReference type="ChEBI" id="CHEBI:29985"/>
        <dbReference type="ChEBI" id="CHEBI:57766"/>
        <dbReference type="ChEBI" id="CHEBI:57980"/>
        <dbReference type="EC" id="2.6.1.9"/>
    </reaction>
</comment>
<dbReference type="GO" id="GO:0004400">
    <property type="term" value="F:histidinol-phosphate transaminase activity"/>
    <property type="evidence" value="ECO:0007669"/>
    <property type="project" value="UniProtKB-EC"/>
</dbReference>
<protein>
    <recommendedName>
        <fullName evidence="3">histidinol-phosphate transaminase</fullName>
        <ecNumber evidence="3">2.6.1.9</ecNumber>
    </recommendedName>
</protein>
<evidence type="ECO:0000313" key="12">
    <source>
        <dbReference type="Proteomes" id="UP000663505"/>
    </source>
</evidence>
<dbReference type="PROSITE" id="PS00599">
    <property type="entry name" value="AA_TRANSFER_CLASS_2"/>
    <property type="match status" value="1"/>
</dbReference>
<dbReference type="Gene3D" id="3.40.640.10">
    <property type="entry name" value="Type I PLP-dependent aspartate aminotransferase-like (Major domain)"/>
    <property type="match status" value="1"/>
</dbReference>
<dbReference type="KEGG" id="afx:JZ786_04775"/>
<evidence type="ECO:0000256" key="2">
    <source>
        <dbReference type="ARBA" id="ARBA00005011"/>
    </source>
</evidence>